<dbReference type="RefSeq" id="WP_169860850.1">
    <property type="nucleotide sequence ID" value="NZ_CP053021.1"/>
</dbReference>
<accession>A0A6M4G5I3</accession>
<feature type="domain" description="Major facilitator superfamily (MFS) profile" evidence="7">
    <location>
        <begin position="32"/>
        <end position="440"/>
    </location>
</feature>
<evidence type="ECO:0000313" key="9">
    <source>
        <dbReference type="Proteomes" id="UP000502611"/>
    </source>
</evidence>
<dbReference type="EMBL" id="CP053021">
    <property type="protein sequence ID" value="QJR02359.1"/>
    <property type="molecule type" value="Genomic_DNA"/>
</dbReference>
<name>A0A6M4G5I3_SPHYA</name>
<keyword evidence="3 6" id="KW-0812">Transmembrane</keyword>
<feature type="transmembrane region" description="Helical" evidence="6">
    <location>
        <begin position="286"/>
        <end position="308"/>
    </location>
</feature>
<feature type="transmembrane region" description="Helical" evidence="6">
    <location>
        <begin position="200"/>
        <end position="219"/>
    </location>
</feature>
<evidence type="ECO:0000256" key="5">
    <source>
        <dbReference type="ARBA" id="ARBA00023136"/>
    </source>
</evidence>
<feature type="transmembrane region" description="Helical" evidence="6">
    <location>
        <begin position="124"/>
        <end position="145"/>
    </location>
</feature>
<feature type="transmembrane region" description="Helical" evidence="6">
    <location>
        <begin position="413"/>
        <end position="436"/>
    </location>
</feature>
<comment type="subcellular location">
    <subcellularLocation>
        <location evidence="1">Membrane</location>
        <topology evidence="1">Multi-pass membrane protein</topology>
    </subcellularLocation>
</comment>
<dbReference type="Proteomes" id="UP000502611">
    <property type="component" value="Chromosome"/>
</dbReference>
<evidence type="ECO:0000256" key="2">
    <source>
        <dbReference type="ARBA" id="ARBA00022448"/>
    </source>
</evidence>
<dbReference type="SUPFAM" id="SSF103473">
    <property type="entry name" value="MFS general substrate transporter"/>
    <property type="match status" value="1"/>
</dbReference>
<feature type="transmembrane region" description="Helical" evidence="6">
    <location>
        <begin position="157"/>
        <end position="180"/>
    </location>
</feature>
<dbReference type="Pfam" id="PF07690">
    <property type="entry name" value="MFS_1"/>
    <property type="match status" value="1"/>
</dbReference>
<dbReference type="Gene3D" id="1.20.1250.20">
    <property type="entry name" value="MFS general substrate transporter like domains"/>
    <property type="match status" value="2"/>
</dbReference>
<gene>
    <name evidence="8" type="ORF">HH800_09300</name>
</gene>
<dbReference type="PANTHER" id="PTHR23505:SF79">
    <property type="entry name" value="PROTEIN SPINSTER"/>
    <property type="match status" value="1"/>
</dbReference>
<feature type="transmembrane region" description="Helical" evidence="6">
    <location>
        <begin position="27"/>
        <end position="45"/>
    </location>
</feature>
<dbReference type="GO" id="GO:0022857">
    <property type="term" value="F:transmembrane transporter activity"/>
    <property type="evidence" value="ECO:0007669"/>
    <property type="project" value="InterPro"/>
</dbReference>
<evidence type="ECO:0000313" key="8">
    <source>
        <dbReference type="EMBL" id="QJR02359.1"/>
    </source>
</evidence>
<evidence type="ECO:0000256" key="4">
    <source>
        <dbReference type="ARBA" id="ARBA00022989"/>
    </source>
</evidence>
<feature type="transmembrane region" description="Helical" evidence="6">
    <location>
        <begin position="70"/>
        <end position="91"/>
    </location>
</feature>
<keyword evidence="2" id="KW-0813">Transport</keyword>
<dbReference type="InterPro" id="IPR011701">
    <property type="entry name" value="MFS"/>
</dbReference>
<protein>
    <submittedName>
        <fullName evidence="8">MFS transporter</fullName>
    </submittedName>
</protein>
<evidence type="ECO:0000256" key="6">
    <source>
        <dbReference type="SAM" id="Phobius"/>
    </source>
</evidence>
<reference evidence="8 9" key="1">
    <citation type="submission" date="2020-04" db="EMBL/GenBank/DDBJ databases">
        <title>The Whole Genome Analysis of High salt-tolerant Sphingobium yanoikuyae YC-XJ2 with Aryl organophosphorus flame retardants (aryl-OPFRs)-degrading capacity and characteristics of Related phosphotriesterase.</title>
        <authorList>
            <person name="Li X."/>
        </authorList>
    </citation>
    <scope>NUCLEOTIDE SEQUENCE [LARGE SCALE GENOMIC DNA]</scope>
    <source>
        <strain evidence="8 9">YC-XJ2</strain>
    </source>
</reference>
<evidence type="ECO:0000259" key="7">
    <source>
        <dbReference type="PROSITE" id="PS50850"/>
    </source>
</evidence>
<evidence type="ECO:0000256" key="1">
    <source>
        <dbReference type="ARBA" id="ARBA00004141"/>
    </source>
</evidence>
<evidence type="ECO:0000256" key="3">
    <source>
        <dbReference type="ARBA" id="ARBA00022692"/>
    </source>
</evidence>
<proteinExistence type="predicted"/>
<dbReference type="PROSITE" id="PS50850">
    <property type="entry name" value="MFS"/>
    <property type="match status" value="1"/>
</dbReference>
<feature type="transmembrane region" description="Helical" evidence="6">
    <location>
        <begin position="98"/>
        <end position="118"/>
    </location>
</feature>
<dbReference type="InterPro" id="IPR036259">
    <property type="entry name" value="MFS_trans_sf"/>
</dbReference>
<keyword evidence="4 6" id="KW-1133">Transmembrane helix</keyword>
<dbReference type="PANTHER" id="PTHR23505">
    <property type="entry name" value="SPINSTER"/>
    <property type="match status" value="1"/>
</dbReference>
<dbReference type="InterPro" id="IPR020846">
    <property type="entry name" value="MFS_dom"/>
</dbReference>
<keyword evidence="5 6" id="KW-0472">Membrane</keyword>
<dbReference type="AlphaFoldDB" id="A0A6M4G5I3"/>
<organism evidence="8 9">
    <name type="scientific">Sphingobium yanoikuyae</name>
    <name type="common">Sphingomonas yanoikuyae</name>
    <dbReference type="NCBI Taxonomy" id="13690"/>
    <lineage>
        <taxon>Bacteria</taxon>
        <taxon>Pseudomonadati</taxon>
        <taxon>Pseudomonadota</taxon>
        <taxon>Alphaproteobacteria</taxon>
        <taxon>Sphingomonadales</taxon>
        <taxon>Sphingomonadaceae</taxon>
        <taxon>Sphingobium</taxon>
    </lineage>
</organism>
<feature type="transmembrane region" description="Helical" evidence="6">
    <location>
        <begin position="320"/>
        <end position="340"/>
    </location>
</feature>
<feature type="transmembrane region" description="Helical" evidence="6">
    <location>
        <begin position="246"/>
        <end position="266"/>
    </location>
</feature>
<feature type="transmembrane region" description="Helical" evidence="6">
    <location>
        <begin position="346"/>
        <end position="370"/>
    </location>
</feature>
<dbReference type="InterPro" id="IPR044770">
    <property type="entry name" value="MFS_spinster-like"/>
</dbReference>
<sequence length="449" mass="48039">MSGTVTAENRVGNAATPMDDHGYPRPIVAWTSTIILMLLFATAYLDRQIISLMVKPIRAEFGVGDFEVSLLQGFAFAVLYALCGLPLGMAVDRYPRRWIVMGGVLIWSCAAMAAGLATSYSHILIARIFVGAGEAALAPAAYSILSDLFPKRRLTFALGVFMIGALLGAEGSLAIGGYILHMAANGIAVPLLGRLEAWRFAFVVTALPGFVLAALAIFIHEPERTRPAGVGAGWGDVFRFMASRKAFYFCQILGFSLVMGLVYARLAWNPTFLIRSFGWSVQQAGYALGAFGLVTGVAALLIGGRIVDWMFARGQRDAHFRYYVVGGVVMGLFGVTTYLAPNPTLFFAGSLIIIFPLNMGAIGASAVQVATPPHLRGRISALYLMSVALFGMTLGPAVVGFLTQHIFATDASIGLALAWTYGVLGPITALLFFIGLAPMREAVAREGEW</sequence>
<feature type="transmembrane region" description="Helical" evidence="6">
    <location>
        <begin position="382"/>
        <end position="407"/>
    </location>
</feature>
<dbReference type="GO" id="GO:0016020">
    <property type="term" value="C:membrane"/>
    <property type="evidence" value="ECO:0007669"/>
    <property type="project" value="UniProtKB-SubCell"/>
</dbReference>